<feature type="transmembrane region" description="Helical" evidence="1">
    <location>
        <begin position="56"/>
        <end position="78"/>
    </location>
</feature>
<keyword evidence="1" id="KW-0812">Transmembrane</keyword>
<dbReference type="EMBL" id="JBHTBU010000001">
    <property type="protein sequence ID" value="MFC7287561.1"/>
    <property type="molecule type" value="Genomic_DNA"/>
</dbReference>
<proteinExistence type="predicted"/>
<dbReference type="PANTHER" id="PTHR38468">
    <property type="entry name" value="SLL0939 PROTEIN"/>
    <property type="match status" value="1"/>
</dbReference>
<dbReference type="Proteomes" id="UP001596542">
    <property type="component" value="Unassembled WGS sequence"/>
</dbReference>
<organism evidence="2 3">
    <name type="scientific">Herminiimonas glaciei</name>
    <dbReference type="NCBI Taxonomy" id="523788"/>
    <lineage>
        <taxon>Bacteria</taxon>
        <taxon>Pseudomonadati</taxon>
        <taxon>Pseudomonadota</taxon>
        <taxon>Betaproteobacteria</taxon>
        <taxon>Burkholderiales</taxon>
        <taxon>Oxalobacteraceae</taxon>
        <taxon>Herminiimonas</taxon>
    </lineage>
</organism>
<sequence length="118" mass="13218">MEEFIKTIAAHIGLAIESIGILMIAIGTAVTLARVLQHILVQRRNNAEQRDVYLRYAGWLVAGLTFQLAGDIVHTAIAPNWDDIGKLAAIALIRTFLTYFLDKDMESMREKQKLHANT</sequence>
<name>A0ABW2I9E9_9BURK</name>
<dbReference type="PANTHER" id="PTHR38468:SF1">
    <property type="entry name" value="SLL0939 PROTEIN"/>
    <property type="match status" value="1"/>
</dbReference>
<evidence type="ECO:0000256" key="1">
    <source>
        <dbReference type="SAM" id="Phobius"/>
    </source>
</evidence>
<keyword evidence="1" id="KW-0472">Membrane</keyword>
<dbReference type="RefSeq" id="WP_382270758.1">
    <property type="nucleotide sequence ID" value="NZ_JBHTBU010000001.1"/>
</dbReference>
<comment type="caution">
    <text evidence="2">The sequence shown here is derived from an EMBL/GenBank/DDBJ whole genome shotgun (WGS) entry which is preliminary data.</text>
</comment>
<protein>
    <submittedName>
        <fullName evidence="2">DUF1622 domain-containing protein</fullName>
    </submittedName>
</protein>
<dbReference type="InterPro" id="IPR012427">
    <property type="entry name" value="DUF1622"/>
</dbReference>
<reference evidence="3" key="1">
    <citation type="journal article" date="2019" name="Int. J. Syst. Evol. Microbiol.">
        <title>The Global Catalogue of Microorganisms (GCM) 10K type strain sequencing project: providing services to taxonomists for standard genome sequencing and annotation.</title>
        <authorList>
            <consortium name="The Broad Institute Genomics Platform"/>
            <consortium name="The Broad Institute Genome Sequencing Center for Infectious Disease"/>
            <person name="Wu L."/>
            <person name="Ma J."/>
        </authorList>
    </citation>
    <scope>NUCLEOTIDE SEQUENCE [LARGE SCALE GENOMIC DNA]</scope>
    <source>
        <strain evidence="3">KACC 12508</strain>
    </source>
</reference>
<keyword evidence="3" id="KW-1185">Reference proteome</keyword>
<accession>A0ABW2I9E9</accession>
<keyword evidence="1" id="KW-1133">Transmembrane helix</keyword>
<gene>
    <name evidence="2" type="ORF">ACFQPC_05860</name>
</gene>
<evidence type="ECO:0000313" key="3">
    <source>
        <dbReference type="Proteomes" id="UP001596542"/>
    </source>
</evidence>
<feature type="transmembrane region" description="Helical" evidence="1">
    <location>
        <begin position="84"/>
        <end position="101"/>
    </location>
</feature>
<evidence type="ECO:0000313" key="2">
    <source>
        <dbReference type="EMBL" id="MFC7287561.1"/>
    </source>
</evidence>
<feature type="transmembrane region" description="Helical" evidence="1">
    <location>
        <begin position="12"/>
        <end position="36"/>
    </location>
</feature>
<dbReference type="Pfam" id="PF07784">
    <property type="entry name" value="DUF1622"/>
    <property type="match status" value="1"/>
</dbReference>